<sequence>MDAPNAVQRIVAIVLIVVGVSFPVFAGQVHIYSGQFDLPIPANPDDTKGWMADAVIEITDHFTIHDLDIRISITHTNVFDLQIFLQSPAGTRLCLNMYNPFDEFFEGENYTQTIFDDEAETAIGVAEPPFAGRFRPKAIDAANLLGVFDGQNVNGPWRLQIYDAFYWDTGNLDSFDLIITTPEPATAILLLLGSGLITLFNPRRT</sequence>
<keyword evidence="2" id="KW-0378">Hydrolase</keyword>
<dbReference type="AlphaFoldDB" id="X1Q7U7"/>
<feature type="domain" description="P/Homo B" evidence="3">
    <location>
        <begin position="24"/>
        <end position="186"/>
    </location>
</feature>
<dbReference type="Pfam" id="PF07589">
    <property type="entry name" value="PEP-CTERM"/>
    <property type="match status" value="1"/>
</dbReference>
<dbReference type="GO" id="GO:0006508">
    <property type="term" value="P:proteolysis"/>
    <property type="evidence" value="ECO:0007669"/>
    <property type="project" value="UniProtKB-KW"/>
</dbReference>
<evidence type="ECO:0000256" key="2">
    <source>
        <dbReference type="ARBA" id="ARBA00022801"/>
    </source>
</evidence>
<proteinExistence type="predicted"/>
<gene>
    <name evidence="4" type="ORF">S12H4_08325</name>
</gene>
<comment type="caution">
    <text evidence="4">The sequence shown here is derived from an EMBL/GenBank/DDBJ whole genome shotgun (WGS) entry which is preliminary data.</text>
</comment>
<evidence type="ECO:0000313" key="4">
    <source>
        <dbReference type="EMBL" id="GAI64552.1"/>
    </source>
</evidence>
<dbReference type="PROSITE" id="PS51829">
    <property type="entry name" value="P_HOMO_B"/>
    <property type="match status" value="1"/>
</dbReference>
<evidence type="ECO:0000259" key="3">
    <source>
        <dbReference type="PROSITE" id="PS51829"/>
    </source>
</evidence>
<dbReference type="InterPro" id="IPR002884">
    <property type="entry name" value="P_dom"/>
</dbReference>
<reference evidence="4" key="1">
    <citation type="journal article" date="2014" name="Front. Microbiol.">
        <title>High frequency of phylogenetically diverse reductive dehalogenase-homologous genes in deep subseafloor sedimentary metagenomes.</title>
        <authorList>
            <person name="Kawai M."/>
            <person name="Futagami T."/>
            <person name="Toyoda A."/>
            <person name="Takaki Y."/>
            <person name="Nishi S."/>
            <person name="Hori S."/>
            <person name="Arai W."/>
            <person name="Tsubouchi T."/>
            <person name="Morono Y."/>
            <person name="Uchiyama I."/>
            <person name="Ito T."/>
            <person name="Fujiyama A."/>
            <person name="Inagaki F."/>
            <person name="Takami H."/>
        </authorList>
    </citation>
    <scope>NUCLEOTIDE SEQUENCE</scope>
    <source>
        <strain evidence="4">Expedition CK06-06</strain>
    </source>
</reference>
<dbReference type="SUPFAM" id="SSF49785">
    <property type="entry name" value="Galactose-binding domain-like"/>
    <property type="match status" value="1"/>
</dbReference>
<dbReference type="InterPro" id="IPR013424">
    <property type="entry name" value="Ice-binding_C"/>
</dbReference>
<dbReference type="NCBIfam" id="TIGR02595">
    <property type="entry name" value="PEP_CTERM"/>
    <property type="match status" value="1"/>
</dbReference>
<dbReference type="InterPro" id="IPR008979">
    <property type="entry name" value="Galactose-bd-like_sf"/>
</dbReference>
<dbReference type="GO" id="GO:0004252">
    <property type="term" value="F:serine-type endopeptidase activity"/>
    <property type="evidence" value="ECO:0007669"/>
    <property type="project" value="InterPro"/>
</dbReference>
<evidence type="ECO:0000256" key="1">
    <source>
        <dbReference type="ARBA" id="ARBA00022670"/>
    </source>
</evidence>
<protein>
    <recommendedName>
        <fullName evidence="3">P/Homo B domain-containing protein</fullName>
    </recommendedName>
</protein>
<dbReference type="EMBL" id="BARW01003204">
    <property type="protein sequence ID" value="GAI64552.1"/>
    <property type="molecule type" value="Genomic_DNA"/>
</dbReference>
<organism evidence="4">
    <name type="scientific">marine sediment metagenome</name>
    <dbReference type="NCBI Taxonomy" id="412755"/>
    <lineage>
        <taxon>unclassified sequences</taxon>
        <taxon>metagenomes</taxon>
        <taxon>ecological metagenomes</taxon>
    </lineage>
</organism>
<accession>X1Q7U7</accession>
<name>X1Q7U7_9ZZZZ</name>
<dbReference type="Pfam" id="PF01483">
    <property type="entry name" value="P_proprotein"/>
    <property type="match status" value="1"/>
</dbReference>
<keyword evidence="1" id="KW-0645">Protease</keyword>
<dbReference type="Gene3D" id="2.60.120.260">
    <property type="entry name" value="Galactose-binding domain-like"/>
    <property type="match status" value="1"/>
</dbReference>